<sequence>MKTRFNVMWMLLAMAAVLLFPACKEKRGELKRIWYDGSYNRDFNDLNPVHLKEAKAIGIEPVASREEAEHASKKMVEIQTNDYYEVEELTHSIPFLVPEAAQLLEDMGKAFQDTLRNRNASIYKIKVTSVTRTVADVKKLRKRNTNSSANSAHQYGTTFDVSWARFTKVDESDTLEIDKDRLKMVLAMVLRDLKEADRCYVKHERKQGCFHITARGADE</sequence>
<evidence type="ECO:0000313" key="2">
    <source>
        <dbReference type="Proteomes" id="UP000886740"/>
    </source>
</evidence>
<proteinExistence type="predicted"/>
<dbReference type="Pfam" id="PF18979">
    <property type="entry name" value="DUF5715"/>
    <property type="match status" value="1"/>
</dbReference>
<reference evidence="1" key="2">
    <citation type="submission" date="2021-04" db="EMBL/GenBank/DDBJ databases">
        <authorList>
            <person name="Gilroy R."/>
        </authorList>
    </citation>
    <scope>NUCLEOTIDE SEQUENCE</scope>
    <source>
        <strain evidence="1">ChiGjej6B6-14162</strain>
    </source>
</reference>
<accession>A0A9D2BFR9</accession>
<dbReference type="AlphaFoldDB" id="A0A9D2BFR9"/>
<reference evidence="1" key="1">
    <citation type="journal article" date="2021" name="PeerJ">
        <title>Extensive microbial diversity within the chicken gut microbiome revealed by metagenomics and culture.</title>
        <authorList>
            <person name="Gilroy R."/>
            <person name="Ravi A."/>
            <person name="Getino M."/>
            <person name="Pursley I."/>
            <person name="Horton D.L."/>
            <person name="Alikhan N.F."/>
            <person name="Baker D."/>
            <person name="Gharbi K."/>
            <person name="Hall N."/>
            <person name="Watson M."/>
            <person name="Adriaenssens E.M."/>
            <person name="Foster-Nyarko E."/>
            <person name="Jarju S."/>
            <person name="Secka A."/>
            <person name="Antonio M."/>
            <person name="Oren A."/>
            <person name="Chaudhuri R.R."/>
            <person name="La Ragione R."/>
            <person name="Hildebrand F."/>
            <person name="Pallen M.J."/>
        </authorList>
    </citation>
    <scope>NUCLEOTIDE SEQUENCE</scope>
    <source>
        <strain evidence="1">ChiGjej6B6-14162</strain>
    </source>
</reference>
<comment type="caution">
    <text evidence="1">The sequence shown here is derived from an EMBL/GenBank/DDBJ whole genome shotgun (WGS) entry which is preliminary data.</text>
</comment>
<gene>
    <name evidence="1" type="ORF">H9977_06040</name>
</gene>
<dbReference type="InterPro" id="IPR009045">
    <property type="entry name" value="Zn_M74/Hedgehog-like"/>
</dbReference>
<organism evidence="1 2">
    <name type="scientific">Candidatus Parabacteroides intestinipullorum</name>
    <dbReference type="NCBI Taxonomy" id="2838723"/>
    <lineage>
        <taxon>Bacteria</taxon>
        <taxon>Pseudomonadati</taxon>
        <taxon>Bacteroidota</taxon>
        <taxon>Bacteroidia</taxon>
        <taxon>Bacteroidales</taxon>
        <taxon>Tannerellaceae</taxon>
        <taxon>Parabacteroides</taxon>
    </lineage>
</organism>
<evidence type="ECO:0000313" key="1">
    <source>
        <dbReference type="EMBL" id="HIX74576.1"/>
    </source>
</evidence>
<name>A0A9D2BFR9_9BACT</name>
<dbReference type="Proteomes" id="UP000886740">
    <property type="component" value="Unassembled WGS sequence"/>
</dbReference>
<dbReference type="InterPro" id="IPR043769">
    <property type="entry name" value="DUF5715"/>
</dbReference>
<dbReference type="EMBL" id="DXEL01000044">
    <property type="protein sequence ID" value="HIX74576.1"/>
    <property type="molecule type" value="Genomic_DNA"/>
</dbReference>
<protein>
    <submittedName>
        <fullName evidence="1">Uncharacterized protein</fullName>
    </submittedName>
</protein>
<dbReference type="SUPFAM" id="SSF55166">
    <property type="entry name" value="Hedgehog/DD-peptidase"/>
    <property type="match status" value="1"/>
</dbReference>